<dbReference type="Proteomes" id="UP000595320">
    <property type="component" value="Chromosome"/>
</dbReference>
<dbReference type="RefSeq" id="WP_004998942.1">
    <property type="nucleotide sequence ID" value="NZ_CABMHP010000008.1"/>
</dbReference>
<dbReference type="CDD" id="cd05466">
    <property type="entry name" value="PBP2_LTTR_substrate"/>
    <property type="match status" value="1"/>
</dbReference>
<protein>
    <submittedName>
        <fullName evidence="6">LysR family transcriptional regulator</fullName>
    </submittedName>
</protein>
<dbReference type="InterPro" id="IPR000847">
    <property type="entry name" value="LysR_HTH_N"/>
</dbReference>
<accession>A0A7T9UFY5</accession>
<name>A0A7T9UFY5_9GAMM</name>
<dbReference type="SUPFAM" id="SSF46785">
    <property type="entry name" value="Winged helix' DNA-binding domain"/>
    <property type="match status" value="1"/>
</dbReference>
<dbReference type="PROSITE" id="PS50931">
    <property type="entry name" value="HTH_LYSR"/>
    <property type="match status" value="1"/>
</dbReference>
<evidence type="ECO:0000259" key="5">
    <source>
        <dbReference type="PROSITE" id="PS50931"/>
    </source>
</evidence>
<evidence type="ECO:0000256" key="3">
    <source>
        <dbReference type="ARBA" id="ARBA00023125"/>
    </source>
</evidence>
<dbReference type="InterPro" id="IPR005119">
    <property type="entry name" value="LysR_subst-bd"/>
</dbReference>
<dbReference type="Gene3D" id="3.40.190.290">
    <property type="match status" value="1"/>
</dbReference>
<dbReference type="InterPro" id="IPR036390">
    <property type="entry name" value="WH_DNA-bd_sf"/>
</dbReference>
<evidence type="ECO:0000256" key="1">
    <source>
        <dbReference type="ARBA" id="ARBA00009437"/>
    </source>
</evidence>
<dbReference type="EMBL" id="CP068176">
    <property type="protein sequence ID" value="QQT85144.1"/>
    <property type="molecule type" value="Genomic_DNA"/>
</dbReference>
<evidence type="ECO:0000313" key="6">
    <source>
        <dbReference type="EMBL" id="QQT85144.1"/>
    </source>
</evidence>
<dbReference type="Pfam" id="PF00126">
    <property type="entry name" value="HTH_1"/>
    <property type="match status" value="1"/>
</dbReference>
<gene>
    <name evidence="6" type="ORF">I6I53_09295</name>
</gene>
<proteinExistence type="inferred from homology"/>
<dbReference type="PANTHER" id="PTHR30126:SF40">
    <property type="entry name" value="HTH-TYPE TRANSCRIPTIONAL REGULATOR GLTR"/>
    <property type="match status" value="1"/>
</dbReference>
<dbReference type="GO" id="GO:0000976">
    <property type="term" value="F:transcription cis-regulatory region binding"/>
    <property type="evidence" value="ECO:0007669"/>
    <property type="project" value="TreeGrafter"/>
</dbReference>
<sequence>MNIDISDIRSFVTVAELKSITAAAHKLNYLQSNMTAKIKKIENHYKRQLFIRKPKGVELTESGLHLYSQYKKMIFTWEETEHKIYQQDNNLRFGTNTSLGGMRFYPAFSQLYQAYPDLSITMKTGSTGYIEDEILAGNLDIAYVLGHPKQKNIQYIQKAEDQLVIIGKNIINHERLEDCLNHQNILLASEECCYATTLDKIYADYGLNKGEFTHIYDHEALIHFTQLGMGISMLAKSLIEKFKIQYYREIPEQYRDIGLYLITRSDHVFTPIEKQFIGLNDSLQNPQSFNQIKVA</sequence>
<dbReference type="InterPro" id="IPR036388">
    <property type="entry name" value="WH-like_DNA-bd_sf"/>
</dbReference>
<dbReference type="GO" id="GO:0003700">
    <property type="term" value="F:DNA-binding transcription factor activity"/>
    <property type="evidence" value="ECO:0007669"/>
    <property type="project" value="InterPro"/>
</dbReference>
<dbReference type="Pfam" id="PF03466">
    <property type="entry name" value="LysR_substrate"/>
    <property type="match status" value="1"/>
</dbReference>
<dbReference type="Gene3D" id="1.10.10.10">
    <property type="entry name" value="Winged helix-like DNA-binding domain superfamily/Winged helix DNA-binding domain"/>
    <property type="match status" value="1"/>
</dbReference>
<dbReference type="AlphaFoldDB" id="A0A7T9UFY5"/>
<keyword evidence="3" id="KW-0238">DNA-binding</keyword>
<organism evidence="6 7">
    <name type="scientific">Acinetobacter ursingii</name>
    <dbReference type="NCBI Taxonomy" id="108980"/>
    <lineage>
        <taxon>Bacteria</taxon>
        <taxon>Pseudomonadati</taxon>
        <taxon>Pseudomonadota</taxon>
        <taxon>Gammaproteobacteria</taxon>
        <taxon>Moraxellales</taxon>
        <taxon>Moraxellaceae</taxon>
        <taxon>Acinetobacter</taxon>
    </lineage>
</organism>
<dbReference type="PANTHER" id="PTHR30126">
    <property type="entry name" value="HTH-TYPE TRANSCRIPTIONAL REGULATOR"/>
    <property type="match status" value="1"/>
</dbReference>
<comment type="similarity">
    <text evidence="1">Belongs to the LysR transcriptional regulatory family.</text>
</comment>
<evidence type="ECO:0000313" key="7">
    <source>
        <dbReference type="Proteomes" id="UP000595320"/>
    </source>
</evidence>
<keyword evidence="2" id="KW-0805">Transcription regulation</keyword>
<dbReference type="SUPFAM" id="SSF53850">
    <property type="entry name" value="Periplasmic binding protein-like II"/>
    <property type="match status" value="1"/>
</dbReference>
<feature type="domain" description="HTH lysR-type" evidence="5">
    <location>
        <begin position="3"/>
        <end position="60"/>
    </location>
</feature>
<keyword evidence="4" id="KW-0804">Transcription</keyword>
<evidence type="ECO:0000256" key="2">
    <source>
        <dbReference type="ARBA" id="ARBA00023015"/>
    </source>
</evidence>
<dbReference type="GeneID" id="66213144"/>
<reference evidence="6 7" key="1">
    <citation type="submission" date="2021-01" db="EMBL/GenBank/DDBJ databases">
        <title>FDA dAtabase for Regulatory Grade micrObial Sequences (FDA-ARGOS): Supporting development and validation of Infectious Disease Dx tests.</title>
        <authorList>
            <person name="Sproer C."/>
            <person name="Gronow S."/>
            <person name="Severitt S."/>
            <person name="Schroder I."/>
            <person name="Tallon L."/>
            <person name="Sadzewicz L."/>
            <person name="Zhao X."/>
            <person name="Boylan J."/>
            <person name="Ott S."/>
            <person name="Bowen H."/>
            <person name="Vavikolanu K."/>
            <person name="Mehta A."/>
            <person name="Aluvathingal J."/>
            <person name="Nadendla S."/>
            <person name="Lowell S."/>
            <person name="Myers T."/>
            <person name="Yan Y."/>
            <person name="Sichtig H."/>
        </authorList>
    </citation>
    <scope>NUCLEOTIDE SEQUENCE [LARGE SCALE GENOMIC DNA]</scope>
    <source>
        <strain evidence="6 7">FDAARGOS_1096</strain>
    </source>
</reference>
<evidence type="ECO:0000256" key="4">
    <source>
        <dbReference type="ARBA" id="ARBA00023163"/>
    </source>
</evidence>